<dbReference type="CDD" id="cd01026">
    <property type="entry name" value="TOPRIM_OLD"/>
    <property type="match status" value="1"/>
</dbReference>
<gene>
    <name evidence="2" type="ORF">HNR60_003303</name>
</gene>
<keyword evidence="3" id="KW-1185">Reference proteome</keyword>
<dbReference type="InterPro" id="IPR027417">
    <property type="entry name" value="P-loop_NTPase"/>
</dbReference>
<reference evidence="2 3" key="1">
    <citation type="submission" date="2020-08" db="EMBL/GenBank/DDBJ databases">
        <title>Genomic Encyclopedia of Type Strains, Phase IV (KMG-IV): sequencing the most valuable type-strain genomes for metagenomic binning, comparative biology and taxonomic classification.</title>
        <authorList>
            <person name="Goeker M."/>
        </authorList>
    </citation>
    <scope>NUCLEOTIDE SEQUENCE [LARGE SCALE GENOMIC DNA]</scope>
    <source>
        <strain evidence="2 3">DSM 12706</strain>
    </source>
</reference>
<evidence type="ECO:0000313" key="3">
    <source>
        <dbReference type="Proteomes" id="UP000542353"/>
    </source>
</evidence>
<feature type="domain" description="Endonuclease GajA/Old nuclease/RecF-like AAA" evidence="1">
    <location>
        <begin position="245"/>
        <end position="329"/>
    </location>
</feature>
<dbReference type="PANTHER" id="PTHR43581">
    <property type="entry name" value="ATP/GTP PHOSPHATASE"/>
    <property type="match status" value="1"/>
</dbReference>
<dbReference type="RefSeq" id="WP_184259355.1">
    <property type="nucleotide sequence ID" value="NZ_JACHIH010000022.1"/>
</dbReference>
<sequence>MYIDCLRLQRFRSCADVTVRFHRELTVLVGENNGGKSNIVDALRLLILPLSGRRDRYPEDDDLRRGSADTHYALEGRFAGLGDTMKGLLISAVPDPTADVAVFGMRYQTRIAGTLRGRASSWAGKFETAEPESGSTDLIRHVYLPPLRDAKQALGTGSATRIAALLQHFLQTGEEQQFLTHVQRTGAPHRVLTAINTDIETALGDLTRGARPQTASLAFTAEALTDVARDLRFRLADLGLPPEDIKSSGLGYANLLYMATVVVELAKAREADLTLFLVEEPEAHLHPQLQMLVLDFLLDQAKKSLTQEITPGQPEGRIQVIVTTHSPNLTAWVSPEHLVVIRSAQETGVTPPVMQTVSIPISGLGLDPRMVQKVSRYLDVTRSALLFGNRALLVEGIAEALLMPVIARHCVLNTNPHALQRFRGAVVVAIDGVDFAPYVHILLHPCEGATIADRVVVVTDTDPHSPGNRKADLDARAAEWGVAERLNVLTNAVTLEHELFSAGNGALLREVFLALHPLSEARWVAEVDGVAAEARPAAFVQLLKGTTTRKGDFAQQLAERIVAGSAFTVPAYLRDAILAVAG</sequence>
<dbReference type="GO" id="GO:0004519">
    <property type="term" value="F:endonuclease activity"/>
    <property type="evidence" value="ECO:0007669"/>
    <property type="project" value="UniProtKB-KW"/>
</dbReference>
<keyword evidence="2" id="KW-0378">Hydrolase</keyword>
<evidence type="ECO:0000313" key="2">
    <source>
        <dbReference type="EMBL" id="MBB5048536.1"/>
    </source>
</evidence>
<dbReference type="AlphaFoldDB" id="A0A7W7Z5R9"/>
<dbReference type="PANTHER" id="PTHR43581:SF4">
    <property type="entry name" value="ATP_GTP PHOSPHATASE"/>
    <property type="match status" value="1"/>
</dbReference>
<name>A0A7W7Z5R9_9BRAD</name>
<dbReference type="InterPro" id="IPR051396">
    <property type="entry name" value="Bact_Antivir_Def_Nuclease"/>
</dbReference>
<dbReference type="Pfam" id="PF13175">
    <property type="entry name" value="AAA_15"/>
    <property type="match status" value="2"/>
</dbReference>
<organism evidence="2 3">
    <name type="scientific">Rhodopseudomonas rhenobacensis</name>
    <dbReference type="NCBI Taxonomy" id="87461"/>
    <lineage>
        <taxon>Bacteria</taxon>
        <taxon>Pseudomonadati</taxon>
        <taxon>Pseudomonadota</taxon>
        <taxon>Alphaproteobacteria</taxon>
        <taxon>Hyphomicrobiales</taxon>
        <taxon>Nitrobacteraceae</taxon>
        <taxon>Rhodopseudomonas</taxon>
    </lineage>
</organism>
<comment type="caution">
    <text evidence="2">The sequence shown here is derived from an EMBL/GenBank/DDBJ whole genome shotgun (WGS) entry which is preliminary data.</text>
</comment>
<evidence type="ECO:0000259" key="1">
    <source>
        <dbReference type="Pfam" id="PF13175"/>
    </source>
</evidence>
<dbReference type="InterPro" id="IPR034139">
    <property type="entry name" value="TOPRIM_OLD"/>
</dbReference>
<dbReference type="EMBL" id="JACHIH010000022">
    <property type="protein sequence ID" value="MBB5048536.1"/>
    <property type="molecule type" value="Genomic_DNA"/>
</dbReference>
<dbReference type="Proteomes" id="UP000542353">
    <property type="component" value="Unassembled WGS sequence"/>
</dbReference>
<proteinExistence type="predicted"/>
<dbReference type="SUPFAM" id="SSF52540">
    <property type="entry name" value="P-loop containing nucleoside triphosphate hydrolases"/>
    <property type="match status" value="1"/>
</dbReference>
<keyword evidence="2" id="KW-0255">Endonuclease</keyword>
<keyword evidence="2" id="KW-0540">Nuclease</keyword>
<feature type="domain" description="Endonuclease GajA/Old nuclease/RecF-like AAA" evidence="1">
    <location>
        <begin position="1"/>
        <end position="47"/>
    </location>
</feature>
<dbReference type="InterPro" id="IPR041685">
    <property type="entry name" value="AAA_GajA/Old/RecF-like"/>
</dbReference>
<dbReference type="Gene3D" id="3.40.50.300">
    <property type="entry name" value="P-loop containing nucleotide triphosphate hydrolases"/>
    <property type="match status" value="2"/>
</dbReference>
<accession>A0A7W7Z5R9</accession>
<protein>
    <submittedName>
        <fullName evidence="2">Putative ATP-dependent endonuclease of OLD family</fullName>
    </submittedName>
</protein>